<feature type="region of interest" description="Disordered" evidence="1">
    <location>
        <begin position="181"/>
        <end position="200"/>
    </location>
</feature>
<keyword evidence="2" id="KW-0732">Signal</keyword>
<organism evidence="3 4">
    <name type="scientific">Halomonas dongshanensis</name>
    <dbReference type="NCBI Taxonomy" id="2890835"/>
    <lineage>
        <taxon>Bacteria</taxon>
        <taxon>Pseudomonadati</taxon>
        <taxon>Pseudomonadota</taxon>
        <taxon>Gammaproteobacteria</taxon>
        <taxon>Oceanospirillales</taxon>
        <taxon>Halomonadaceae</taxon>
        <taxon>Halomonas</taxon>
    </lineage>
</organism>
<name>A0ABT2EKC5_9GAMM</name>
<evidence type="ECO:0000256" key="2">
    <source>
        <dbReference type="SAM" id="SignalP"/>
    </source>
</evidence>
<accession>A0ABT2EKC5</accession>
<proteinExistence type="predicted"/>
<dbReference type="Proteomes" id="UP001165542">
    <property type="component" value="Unassembled WGS sequence"/>
</dbReference>
<comment type="caution">
    <text evidence="3">The sequence shown here is derived from an EMBL/GenBank/DDBJ whole genome shotgun (WGS) entry which is preliminary data.</text>
</comment>
<feature type="compositionally biased region" description="Basic and acidic residues" evidence="1">
    <location>
        <begin position="463"/>
        <end position="474"/>
    </location>
</feature>
<feature type="region of interest" description="Disordered" evidence="1">
    <location>
        <begin position="442"/>
        <end position="474"/>
    </location>
</feature>
<evidence type="ECO:0000313" key="4">
    <source>
        <dbReference type="Proteomes" id="UP001165542"/>
    </source>
</evidence>
<keyword evidence="4" id="KW-1185">Reference proteome</keyword>
<protein>
    <recommendedName>
        <fullName evidence="5">Integrating conjugative element protein</fullName>
    </recommendedName>
</protein>
<evidence type="ECO:0000313" key="3">
    <source>
        <dbReference type="EMBL" id="MCS2611029.1"/>
    </source>
</evidence>
<evidence type="ECO:0008006" key="5">
    <source>
        <dbReference type="Google" id="ProtNLM"/>
    </source>
</evidence>
<dbReference type="RefSeq" id="WP_259037521.1">
    <property type="nucleotide sequence ID" value="NZ_JAJISC010000009.1"/>
</dbReference>
<dbReference type="EMBL" id="JAJISC010000009">
    <property type="protein sequence ID" value="MCS2611029.1"/>
    <property type="molecule type" value="Genomic_DNA"/>
</dbReference>
<evidence type="ECO:0000256" key="1">
    <source>
        <dbReference type="SAM" id="MobiDB-lite"/>
    </source>
</evidence>
<feature type="chain" id="PRO_5045996033" description="Integrating conjugative element protein" evidence="2">
    <location>
        <begin position="23"/>
        <end position="474"/>
    </location>
</feature>
<feature type="signal peptide" evidence="2">
    <location>
        <begin position="1"/>
        <end position="22"/>
    </location>
</feature>
<sequence length="474" mass="49348">MKRTLRPLVFAAAFGVPGLVQAQSTDRLYYDIGGAAPFGASASIGHGPRAHGLGISWNVNATCGNFDIGATVSNQLNGITNGFQNMMGSVVQNATGAVASLPAMIIQRSNPALYDLLTNGVMQGRLDFDQSKLSCQRMSEALADATIGGQMQQGAMAENWQDIAAHNTDAVAAQEQAEAQAGNAGRTWVGGQKRGGSGQEPMRVVEDTARAGYNLLYGRTDPTSSEAIAGGGGGWGAVSTSNGDWIGGGAVGGNGGADSGGHGCQGGMCTIWGSPTEAAEWTRRIVGDTELRSCDGCEKSESIAGTGLIRELEEEQSSIHETLIDMLSGGEITPSKLNDVSAGNGLAVSRGVIEAMRSDPQGPLLAQRLSSEMALARTLTKAMWGRRTLMAGSSDPGIESNPEGMTVLDRKIDALNRDIELLQSEMDIRRSLASNAALQALQRAANRADGSSPNETTLPAPVLDERGRPLEGDE</sequence>
<gene>
    <name evidence="3" type="ORF">LLY24_17075</name>
</gene>
<reference evidence="3" key="1">
    <citation type="submission" date="2021-11" db="EMBL/GenBank/DDBJ databases">
        <title>Halomonas sp., isolated from a coastal aquaculture zone in Dongshan Bay.</title>
        <authorList>
            <person name="Lin W."/>
        </authorList>
    </citation>
    <scope>NUCLEOTIDE SEQUENCE</scope>
    <source>
        <strain evidence="3">Yzlin-01</strain>
    </source>
</reference>